<feature type="transmembrane region" description="Helical" evidence="1">
    <location>
        <begin position="57"/>
        <end position="79"/>
    </location>
</feature>
<evidence type="ECO:0000256" key="1">
    <source>
        <dbReference type="SAM" id="Phobius"/>
    </source>
</evidence>
<feature type="transmembrane region" description="Helical" evidence="1">
    <location>
        <begin position="187"/>
        <end position="206"/>
    </location>
</feature>
<evidence type="ECO:0000313" key="3">
    <source>
        <dbReference type="Proteomes" id="UP001144805"/>
    </source>
</evidence>
<gene>
    <name evidence="2" type="ORF">OSH07_12890</name>
</gene>
<dbReference type="RefSeq" id="WP_266339054.1">
    <property type="nucleotide sequence ID" value="NZ_JAPKNK010000004.1"/>
</dbReference>
<protein>
    <submittedName>
        <fullName evidence="2">YoaK family protein</fullName>
    </submittedName>
</protein>
<reference evidence="2" key="1">
    <citation type="submission" date="2022-11" db="EMBL/GenBank/DDBJ databases">
        <title>Biodiversity and phylogenetic relationships of bacteria.</title>
        <authorList>
            <person name="Machado R.A.R."/>
            <person name="Bhat A."/>
            <person name="Loulou A."/>
            <person name="Kallel S."/>
        </authorList>
    </citation>
    <scope>NUCLEOTIDE SEQUENCE</scope>
    <source>
        <strain evidence="2">K-TC2</strain>
    </source>
</reference>
<proteinExistence type="predicted"/>
<comment type="caution">
    <text evidence="2">The sequence shown here is derived from an EMBL/GenBank/DDBJ whole genome shotgun (WGS) entry which is preliminary data.</text>
</comment>
<keyword evidence="1" id="KW-0472">Membrane</keyword>
<keyword evidence="3" id="KW-1185">Reference proteome</keyword>
<feature type="transmembrane region" description="Helical" evidence="1">
    <location>
        <begin position="108"/>
        <end position="127"/>
    </location>
</feature>
<feature type="transmembrane region" description="Helical" evidence="1">
    <location>
        <begin position="12"/>
        <end position="37"/>
    </location>
</feature>
<dbReference type="AlphaFoldDB" id="A0A9X3IL30"/>
<keyword evidence="1" id="KW-1133">Transmembrane helix</keyword>
<dbReference type="EMBL" id="JAPKNK010000004">
    <property type="protein sequence ID" value="MCX5570093.1"/>
    <property type="molecule type" value="Genomic_DNA"/>
</dbReference>
<sequence length="207" mass="21666">MMDYTRRQRALAYLLAGVAGYVDAMGFRHLGGVFVSFMSGNTTRLGVDIGSGDWMKAAQIACIIVLFVIGAALGSLVGLDGKRERRAAILWTEAALLAVAAVSDNFPFAIIGSIAMALAMGVENAVFQRNGSPGIGLTYVTGALVKVGQRLAMALQGGDRWGWVSSLWLWGSLCFGAVLGAFTYGQIGLTGLWAACVVVASLAVVAR</sequence>
<name>A0A9X3IL30_9HYPH</name>
<dbReference type="Proteomes" id="UP001144805">
    <property type="component" value="Unassembled WGS sequence"/>
</dbReference>
<dbReference type="PANTHER" id="PTHR37314">
    <property type="entry name" value="SLR0142 PROTEIN"/>
    <property type="match status" value="1"/>
</dbReference>
<dbReference type="Pfam" id="PF06912">
    <property type="entry name" value="DUF1275"/>
    <property type="match status" value="1"/>
</dbReference>
<evidence type="ECO:0000313" key="2">
    <source>
        <dbReference type="EMBL" id="MCX5570093.1"/>
    </source>
</evidence>
<feature type="transmembrane region" description="Helical" evidence="1">
    <location>
        <begin position="161"/>
        <end position="181"/>
    </location>
</feature>
<keyword evidence="1" id="KW-0812">Transmembrane</keyword>
<organism evidence="2 3">
    <name type="scientific">Kaistia nematophila</name>
    <dbReference type="NCBI Taxonomy" id="2994654"/>
    <lineage>
        <taxon>Bacteria</taxon>
        <taxon>Pseudomonadati</taxon>
        <taxon>Pseudomonadota</taxon>
        <taxon>Alphaproteobacteria</taxon>
        <taxon>Hyphomicrobiales</taxon>
        <taxon>Kaistiaceae</taxon>
        <taxon>Kaistia</taxon>
    </lineage>
</organism>
<accession>A0A9X3IL30</accession>
<dbReference type="PANTHER" id="PTHR37314:SF4">
    <property type="entry name" value="UPF0700 TRANSMEMBRANE PROTEIN YOAK"/>
    <property type="match status" value="1"/>
</dbReference>
<dbReference type="InterPro" id="IPR010699">
    <property type="entry name" value="DUF1275"/>
</dbReference>